<dbReference type="InterPro" id="IPR000792">
    <property type="entry name" value="Tscrpt_reg_LuxR_C"/>
</dbReference>
<comment type="caution">
    <text evidence="5">The sequence shown here is derived from an EMBL/GenBank/DDBJ whole genome shotgun (WGS) entry which is preliminary data.</text>
</comment>
<gene>
    <name evidence="5" type="ORF">HNQ71_000226</name>
</gene>
<dbReference type="Gene3D" id="1.10.10.10">
    <property type="entry name" value="Winged helix-like DNA-binding domain superfamily/Winged helix DNA-binding domain"/>
    <property type="match status" value="1"/>
</dbReference>
<dbReference type="InterPro" id="IPR016032">
    <property type="entry name" value="Sig_transdc_resp-reg_C-effctor"/>
</dbReference>
<dbReference type="SUPFAM" id="SSF46894">
    <property type="entry name" value="C-terminal effector domain of the bipartite response regulators"/>
    <property type="match status" value="1"/>
</dbReference>
<protein>
    <submittedName>
        <fullName evidence="5">DNA-binding CsgD family transcriptional regulator/PAS domain-containing protein</fullName>
    </submittedName>
</protein>
<dbReference type="SMART" id="SM00421">
    <property type="entry name" value="HTH_LUXR"/>
    <property type="match status" value="1"/>
</dbReference>
<evidence type="ECO:0000313" key="5">
    <source>
        <dbReference type="EMBL" id="MBB6407582.1"/>
    </source>
</evidence>
<name>A0A841PBA0_9HYPH</name>
<dbReference type="Pfam" id="PF13188">
    <property type="entry name" value="PAS_8"/>
    <property type="match status" value="1"/>
</dbReference>
<proteinExistence type="predicted"/>
<reference evidence="5 6" key="1">
    <citation type="submission" date="2020-08" db="EMBL/GenBank/DDBJ databases">
        <title>Genomic Encyclopedia of Type Strains, Phase IV (KMG-IV): sequencing the most valuable type-strain genomes for metagenomic binning, comparative biology and taxonomic classification.</title>
        <authorList>
            <person name="Goeker M."/>
        </authorList>
    </citation>
    <scope>NUCLEOTIDE SEQUENCE [LARGE SCALE GENOMIC DNA]</scope>
    <source>
        <strain evidence="5 6">DSM 100039</strain>
    </source>
</reference>
<dbReference type="Proteomes" id="UP000556329">
    <property type="component" value="Unassembled WGS sequence"/>
</dbReference>
<dbReference type="GO" id="GO:0006355">
    <property type="term" value="P:regulation of DNA-templated transcription"/>
    <property type="evidence" value="ECO:0007669"/>
    <property type="project" value="InterPro"/>
</dbReference>
<evidence type="ECO:0000256" key="2">
    <source>
        <dbReference type="ARBA" id="ARBA00023125"/>
    </source>
</evidence>
<dbReference type="Pfam" id="PF00196">
    <property type="entry name" value="GerE"/>
    <property type="match status" value="1"/>
</dbReference>
<dbReference type="InterPro" id="IPR000014">
    <property type="entry name" value="PAS"/>
</dbReference>
<dbReference type="PANTHER" id="PTHR44688">
    <property type="entry name" value="DNA-BINDING TRANSCRIPTIONAL ACTIVATOR DEVR_DOSR"/>
    <property type="match status" value="1"/>
</dbReference>
<dbReference type="AlphaFoldDB" id="A0A841PBA0"/>
<feature type="domain" description="HTH luxR-type" evidence="4">
    <location>
        <begin position="308"/>
        <end position="373"/>
    </location>
</feature>
<dbReference type="PANTHER" id="PTHR44688:SF16">
    <property type="entry name" value="DNA-BINDING TRANSCRIPTIONAL ACTIVATOR DEVR_DOSR"/>
    <property type="match status" value="1"/>
</dbReference>
<dbReference type="EMBL" id="JACHEF010000001">
    <property type="protein sequence ID" value="MBB6407582.1"/>
    <property type="molecule type" value="Genomic_DNA"/>
</dbReference>
<keyword evidence="1" id="KW-0805">Transcription regulation</keyword>
<evidence type="ECO:0000256" key="1">
    <source>
        <dbReference type="ARBA" id="ARBA00023015"/>
    </source>
</evidence>
<dbReference type="PRINTS" id="PR00038">
    <property type="entry name" value="HTHLUXR"/>
</dbReference>
<dbReference type="GO" id="GO:0003677">
    <property type="term" value="F:DNA binding"/>
    <property type="evidence" value="ECO:0007669"/>
    <property type="project" value="UniProtKB-KW"/>
</dbReference>
<keyword evidence="2 5" id="KW-0238">DNA-binding</keyword>
<dbReference type="InterPro" id="IPR036388">
    <property type="entry name" value="WH-like_DNA-bd_sf"/>
</dbReference>
<evidence type="ECO:0000259" key="4">
    <source>
        <dbReference type="PROSITE" id="PS50043"/>
    </source>
</evidence>
<keyword evidence="3" id="KW-0804">Transcription</keyword>
<organism evidence="5 6">
    <name type="scientific">Mesorhizobium sangaii</name>
    <dbReference type="NCBI Taxonomy" id="505389"/>
    <lineage>
        <taxon>Bacteria</taxon>
        <taxon>Pseudomonadati</taxon>
        <taxon>Pseudomonadota</taxon>
        <taxon>Alphaproteobacteria</taxon>
        <taxon>Hyphomicrobiales</taxon>
        <taxon>Phyllobacteriaceae</taxon>
        <taxon>Mesorhizobium</taxon>
    </lineage>
</organism>
<dbReference type="PROSITE" id="PS50043">
    <property type="entry name" value="HTH_LUXR_2"/>
    <property type="match status" value="1"/>
</dbReference>
<evidence type="ECO:0000256" key="3">
    <source>
        <dbReference type="ARBA" id="ARBA00023163"/>
    </source>
</evidence>
<keyword evidence="6" id="KW-1185">Reference proteome</keyword>
<sequence length="386" mass="40717">MGRLSNELLSSIIGDIYDSALNSDFWTVVMIRLTEAVDAAYSTIALADPGDQYGRFAAQSPWDSEQMRVLQQDYGFEDIPGLKAVVLGDIDTPLSTLSSMTEAELQQSPFYRNWAGPQGLREGCITKFVHTSDRIGLVGFTTHASRGAVTAEEQRFIALLSPHLRRASLIGDLLDQARVTASLYRAALDNLAAAVVLTSADGAILYANGRAEAMLSTQQPIFSRNGILQAQNPITGRALLEAISGADQADGSLGARGIGLPLSAASQPPAVAYVLPLTEGTARATFRPACAAVFISTTTSAAPPSEAVLTTLFDLTPAEVRVLLAVGGGLTTQKSALSLGVGENTIKTHLGRIYAKTNTTRQADLVKLVSDIGAPLSRDAVSLDIA</sequence>
<dbReference type="RefSeq" id="WP_184870789.1">
    <property type="nucleotide sequence ID" value="NZ_JACHEF010000001.1"/>
</dbReference>
<dbReference type="SUPFAM" id="SSF55785">
    <property type="entry name" value="PYP-like sensor domain (PAS domain)"/>
    <property type="match status" value="1"/>
</dbReference>
<evidence type="ECO:0000313" key="6">
    <source>
        <dbReference type="Proteomes" id="UP000556329"/>
    </source>
</evidence>
<accession>A0A841PBA0</accession>
<dbReference type="InterPro" id="IPR035965">
    <property type="entry name" value="PAS-like_dom_sf"/>
</dbReference>